<keyword evidence="3" id="KW-1185">Reference proteome</keyword>
<keyword evidence="1" id="KW-0732">Signal</keyword>
<comment type="caution">
    <text evidence="2">The sequence shown here is derived from an EMBL/GenBank/DDBJ whole genome shotgun (WGS) entry which is preliminary data.</text>
</comment>
<dbReference type="EMBL" id="VJVZ01000003">
    <property type="protein sequence ID" value="TRW25851.1"/>
    <property type="molecule type" value="Genomic_DNA"/>
</dbReference>
<evidence type="ECO:0000256" key="1">
    <source>
        <dbReference type="SAM" id="SignalP"/>
    </source>
</evidence>
<accession>A0A552V5X5</accession>
<dbReference type="AlphaFoldDB" id="A0A552V5X5"/>
<dbReference type="RefSeq" id="WP_143372515.1">
    <property type="nucleotide sequence ID" value="NZ_VJVZ01000003.1"/>
</dbReference>
<name>A0A552V5X5_9FLAO</name>
<evidence type="ECO:0000313" key="3">
    <source>
        <dbReference type="Proteomes" id="UP000320643"/>
    </source>
</evidence>
<feature type="signal peptide" evidence="1">
    <location>
        <begin position="1"/>
        <end position="21"/>
    </location>
</feature>
<organism evidence="2 3">
    <name type="scientific">Flavobacterium zepuense</name>
    <dbReference type="NCBI Taxonomy" id="2593302"/>
    <lineage>
        <taxon>Bacteria</taxon>
        <taxon>Pseudomonadati</taxon>
        <taxon>Bacteroidota</taxon>
        <taxon>Flavobacteriia</taxon>
        <taxon>Flavobacteriales</taxon>
        <taxon>Flavobacteriaceae</taxon>
        <taxon>Flavobacterium</taxon>
    </lineage>
</organism>
<dbReference type="OrthoDB" id="792335at2"/>
<reference evidence="2 3" key="1">
    <citation type="submission" date="2019-07" db="EMBL/GenBank/DDBJ databases">
        <title>Flavobacterium sp. nov., isolated from glacier ice.</title>
        <authorList>
            <person name="Liu Q."/>
            <person name="Xin Y.-H."/>
        </authorList>
    </citation>
    <scope>NUCLEOTIDE SEQUENCE [LARGE SCALE GENOMIC DNA]</scope>
    <source>
        <strain evidence="2 3">ZT4R6</strain>
    </source>
</reference>
<sequence>MKKLKMLLVVAMVAVALPGFAQRKKVAVVTFYAEKQVDLADVGLDAVTVAADLMNDPTFNLQPLLKEYHDKFFNEYAKKFPFDLVPEATVTGNAAYQSFMPEYTAGYTASSFEVIEGYKPLDHNNGKKNEEGMEKIFNDVDGIMFVYVKFALNKGFGVGGTATTKMQAYTNIVVYNKKGDKVFTINEHANSKKTGVMVGGVPVMKAEKILPMCQSALTELMEDLDKRIQKIIDKAGKKL</sequence>
<proteinExistence type="predicted"/>
<gene>
    <name evidence="2" type="ORF">FMM05_06415</name>
</gene>
<feature type="chain" id="PRO_5021706125" evidence="1">
    <location>
        <begin position="22"/>
        <end position="239"/>
    </location>
</feature>
<protein>
    <submittedName>
        <fullName evidence="2">Uncharacterized protein</fullName>
    </submittedName>
</protein>
<dbReference type="Proteomes" id="UP000320643">
    <property type="component" value="Unassembled WGS sequence"/>
</dbReference>
<evidence type="ECO:0000313" key="2">
    <source>
        <dbReference type="EMBL" id="TRW25851.1"/>
    </source>
</evidence>